<dbReference type="EMBL" id="FOEE01000026">
    <property type="protein sequence ID" value="SEP29917.1"/>
    <property type="molecule type" value="Genomic_DNA"/>
</dbReference>
<keyword evidence="3" id="KW-1185">Reference proteome</keyword>
<accession>A0A1H8WR62</accession>
<dbReference type="PANTHER" id="PTHR47572">
    <property type="entry name" value="LIPOPROTEIN-RELATED"/>
    <property type="match status" value="1"/>
</dbReference>
<dbReference type="PANTHER" id="PTHR47572:SF5">
    <property type="entry name" value="BLR2277 PROTEIN"/>
    <property type="match status" value="1"/>
</dbReference>
<gene>
    <name evidence="2" type="ORF">SAMN05660991_04637</name>
</gene>
<protein>
    <submittedName>
        <fullName evidence="2">Gluconolactonase</fullName>
    </submittedName>
</protein>
<sequence length="294" mass="30208">MTAFDTMTARTVTSGLRFPEGPAAAGDGSLVVPEIEGGTLSRVWPDGRRELLADCGGGPNGVAFGPDGAVYVCNSGGFAFMTEDGIRFPYAGADGNVGGSLQRVDPATGAVGTVFTDSEGERLGSLNDIVFDTTGSCFVVDTTRGCLHYADPLAGTIRVATGGLAMPNGAGLSPDGTRLYVSETYSGRVLVLDVTAPGVLDGPRELFVDDTGHGWDGLAVDGAGNVCVANLKQSGITVISPDGEVLDAFVTPVPDPYVTNVCFDGGTAYVASGGRGVLYAVDWPWPSLRLNFQP</sequence>
<evidence type="ECO:0000313" key="3">
    <source>
        <dbReference type="Proteomes" id="UP000198960"/>
    </source>
</evidence>
<dbReference type="InterPro" id="IPR051262">
    <property type="entry name" value="SMP-30/CGR1_Lactonase"/>
</dbReference>
<dbReference type="RefSeq" id="WP_211435794.1">
    <property type="nucleotide sequence ID" value="NZ_FOEE01000026.1"/>
</dbReference>
<dbReference type="Pfam" id="PF08450">
    <property type="entry name" value="SGL"/>
    <property type="match status" value="1"/>
</dbReference>
<dbReference type="SUPFAM" id="SSF63829">
    <property type="entry name" value="Calcium-dependent phosphotriesterase"/>
    <property type="match status" value="1"/>
</dbReference>
<name>A0A1H8WR62_9ACTN</name>
<dbReference type="Proteomes" id="UP000198960">
    <property type="component" value="Unassembled WGS sequence"/>
</dbReference>
<dbReference type="AlphaFoldDB" id="A0A1H8WR62"/>
<reference evidence="3" key="1">
    <citation type="submission" date="2016-10" db="EMBL/GenBank/DDBJ databases">
        <authorList>
            <person name="Varghese N."/>
            <person name="Submissions S."/>
        </authorList>
    </citation>
    <scope>NUCLEOTIDE SEQUENCE [LARGE SCALE GENOMIC DNA]</scope>
    <source>
        <strain evidence="3">DSM 45413</strain>
    </source>
</reference>
<dbReference type="Gene3D" id="2.120.10.30">
    <property type="entry name" value="TolB, C-terminal domain"/>
    <property type="match status" value="1"/>
</dbReference>
<organism evidence="2 3">
    <name type="scientific">Trujillonella endophytica</name>
    <dbReference type="NCBI Taxonomy" id="673521"/>
    <lineage>
        <taxon>Bacteria</taxon>
        <taxon>Bacillati</taxon>
        <taxon>Actinomycetota</taxon>
        <taxon>Actinomycetes</taxon>
        <taxon>Geodermatophilales</taxon>
        <taxon>Geodermatophilaceae</taxon>
        <taxon>Trujillonella</taxon>
    </lineage>
</organism>
<evidence type="ECO:0000313" key="2">
    <source>
        <dbReference type="EMBL" id="SEP29917.1"/>
    </source>
</evidence>
<dbReference type="InterPro" id="IPR013658">
    <property type="entry name" value="SGL"/>
</dbReference>
<feature type="domain" description="SMP-30/Gluconolactonase/LRE-like region" evidence="1">
    <location>
        <begin position="18"/>
        <end position="271"/>
    </location>
</feature>
<dbReference type="STRING" id="673521.SAMN05660991_04637"/>
<dbReference type="InterPro" id="IPR011042">
    <property type="entry name" value="6-blade_b-propeller_TolB-like"/>
</dbReference>
<evidence type="ECO:0000259" key="1">
    <source>
        <dbReference type="Pfam" id="PF08450"/>
    </source>
</evidence>
<proteinExistence type="predicted"/>